<dbReference type="EMBL" id="JAIWYP010000014">
    <property type="protein sequence ID" value="KAH3713584.1"/>
    <property type="molecule type" value="Genomic_DNA"/>
</dbReference>
<name>A0A9D4BZ29_DREPO</name>
<comment type="caution">
    <text evidence="1">The sequence shown here is derived from an EMBL/GenBank/DDBJ whole genome shotgun (WGS) entry which is preliminary data.</text>
</comment>
<dbReference type="Proteomes" id="UP000828390">
    <property type="component" value="Unassembled WGS sequence"/>
</dbReference>
<protein>
    <submittedName>
        <fullName evidence="1">Uncharacterized protein</fullName>
    </submittedName>
</protein>
<organism evidence="1 2">
    <name type="scientific">Dreissena polymorpha</name>
    <name type="common">Zebra mussel</name>
    <name type="synonym">Mytilus polymorpha</name>
    <dbReference type="NCBI Taxonomy" id="45954"/>
    <lineage>
        <taxon>Eukaryota</taxon>
        <taxon>Metazoa</taxon>
        <taxon>Spiralia</taxon>
        <taxon>Lophotrochozoa</taxon>
        <taxon>Mollusca</taxon>
        <taxon>Bivalvia</taxon>
        <taxon>Autobranchia</taxon>
        <taxon>Heteroconchia</taxon>
        <taxon>Euheterodonta</taxon>
        <taxon>Imparidentia</taxon>
        <taxon>Neoheterodontei</taxon>
        <taxon>Myida</taxon>
        <taxon>Dreissenoidea</taxon>
        <taxon>Dreissenidae</taxon>
        <taxon>Dreissena</taxon>
    </lineage>
</organism>
<keyword evidence="2" id="KW-1185">Reference proteome</keyword>
<sequence>MKYMTSVRHSDSENCFQKQLQNLVKKALAGKRTNYVLNAKKKLQRRISLTAIFKSANPNISFS</sequence>
<evidence type="ECO:0000313" key="1">
    <source>
        <dbReference type="EMBL" id="KAH3713584.1"/>
    </source>
</evidence>
<evidence type="ECO:0000313" key="2">
    <source>
        <dbReference type="Proteomes" id="UP000828390"/>
    </source>
</evidence>
<proteinExistence type="predicted"/>
<reference evidence="1" key="1">
    <citation type="journal article" date="2019" name="bioRxiv">
        <title>The Genome of the Zebra Mussel, Dreissena polymorpha: A Resource for Invasive Species Research.</title>
        <authorList>
            <person name="McCartney M.A."/>
            <person name="Auch B."/>
            <person name="Kono T."/>
            <person name="Mallez S."/>
            <person name="Zhang Y."/>
            <person name="Obille A."/>
            <person name="Becker A."/>
            <person name="Abrahante J.E."/>
            <person name="Garbe J."/>
            <person name="Badalamenti J.P."/>
            <person name="Herman A."/>
            <person name="Mangelson H."/>
            <person name="Liachko I."/>
            <person name="Sullivan S."/>
            <person name="Sone E.D."/>
            <person name="Koren S."/>
            <person name="Silverstein K.A.T."/>
            <person name="Beckman K.B."/>
            <person name="Gohl D.M."/>
        </authorList>
    </citation>
    <scope>NUCLEOTIDE SEQUENCE</scope>
    <source>
        <strain evidence="1">Duluth1</strain>
        <tissue evidence="1">Whole animal</tissue>
    </source>
</reference>
<dbReference type="AlphaFoldDB" id="A0A9D4BZ29"/>
<gene>
    <name evidence="1" type="ORF">DPMN_073376</name>
</gene>
<accession>A0A9D4BZ29</accession>
<reference evidence="1" key="2">
    <citation type="submission" date="2020-11" db="EMBL/GenBank/DDBJ databases">
        <authorList>
            <person name="McCartney M.A."/>
            <person name="Auch B."/>
            <person name="Kono T."/>
            <person name="Mallez S."/>
            <person name="Becker A."/>
            <person name="Gohl D.M."/>
            <person name="Silverstein K.A.T."/>
            <person name="Koren S."/>
            <person name="Bechman K.B."/>
            <person name="Herman A."/>
            <person name="Abrahante J.E."/>
            <person name="Garbe J."/>
        </authorList>
    </citation>
    <scope>NUCLEOTIDE SEQUENCE</scope>
    <source>
        <strain evidence="1">Duluth1</strain>
        <tissue evidence="1">Whole animal</tissue>
    </source>
</reference>